<sequence>MRKITIISIFVLSIMAVNMAFAAEQPEMSVYVADIGSGETAHVLVNLSGVVQGNVSVSVDGKNVSANVVDGQATVNLTGLKDGDYVVKVTYGGNENYSNVSKEVNLKVGNGSANNTTNVTDNASGEPIATQNVTGVTGDNATNTTNTTNTTNVTPAKKVTNNTTQTVKKPKKQVPNPLHELNDKNTGLPVLLLLLVAIGAVFAISFRKQ</sequence>
<dbReference type="InterPro" id="IPR013783">
    <property type="entry name" value="Ig-like_fold"/>
</dbReference>
<evidence type="ECO:0000256" key="1">
    <source>
        <dbReference type="SAM" id="MobiDB-lite"/>
    </source>
</evidence>
<organism evidence="3 4">
    <name type="scientific">Methanobrevibacter millerae</name>
    <dbReference type="NCBI Taxonomy" id="230361"/>
    <lineage>
        <taxon>Archaea</taxon>
        <taxon>Methanobacteriati</taxon>
        <taxon>Methanobacteriota</taxon>
        <taxon>Methanomada group</taxon>
        <taxon>Methanobacteria</taxon>
        <taxon>Methanobacteriales</taxon>
        <taxon>Methanobacteriaceae</taxon>
        <taxon>Methanobrevibacter</taxon>
    </lineage>
</organism>
<proteinExistence type="predicted"/>
<dbReference type="EMBL" id="SUTE01000062">
    <property type="protein sequence ID" value="MBE6505650.1"/>
    <property type="molecule type" value="Genomic_DNA"/>
</dbReference>
<name>A0A8T3VLV0_9EURY</name>
<dbReference type="Gene3D" id="2.60.40.10">
    <property type="entry name" value="Immunoglobulins"/>
    <property type="match status" value="1"/>
</dbReference>
<gene>
    <name evidence="3" type="ORF">E7Z73_07930</name>
</gene>
<feature type="region of interest" description="Disordered" evidence="1">
    <location>
        <begin position="137"/>
        <end position="156"/>
    </location>
</feature>
<evidence type="ECO:0000313" key="4">
    <source>
        <dbReference type="Proteomes" id="UP000762703"/>
    </source>
</evidence>
<accession>A0A8T3VLV0</accession>
<keyword evidence="2" id="KW-0472">Membrane</keyword>
<feature type="transmembrane region" description="Helical" evidence="2">
    <location>
        <begin position="187"/>
        <end position="206"/>
    </location>
</feature>
<dbReference type="AlphaFoldDB" id="A0A8T3VLV0"/>
<reference evidence="3" key="1">
    <citation type="submission" date="2019-04" db="EMBL/GenBank/DDBJ databases">
        <title>Evolution of Biomass-Degrading Anaerobic Consortia Revealed by Metagenomics.</title>
        <authorList>
            <person name="Peng X."/>
        </authorList>
    </citation>
    <scope>NUCLEOTIDE SEQUENCE</scope>
    <source>
        <strain evidence="3">SIG12</strain>
    </source>
</reference>
<keyword evidence="2" id="KW-0812">Transmembrane</keyword>
<evidence type="ECO:0000313" key="3">
    <source>
        <dbReference type="EMBL" id="MBE6505650.1"/>
    </source>
</evidence>
<comment type="caution">
    <text evidence="3">The sequence shown here is derived from an EMBL/GenBank/DDBJ whole genome shotgun (WGS) entry which is preliminary data.</text>
</comment>
<keyword evidence="2" id="KW-1133">Transmembrane helix</keyword>
<dbReference type="Proteomes" id="UP000762703">
    <property type="component" value="Unassembled WGS sequence"/>
</dbReference>
<protein>
    <submittedName>
        <fullName evidence="3">Ig-like domain repeat protein</fullName>
    </submittedName>
</protein>
<evidence type="ECO:0000256" key="2">
    <source>
        <dbReference type="SAM" id="Phobius"/>
    </source>
</evidence>